<accession>A0A941DD15</accession>
<name>A0A941DD15_9BURK</name>
<protein>
    <submittedName>
        <fullName evidence="1">HutD family protein</fullName>
    </submittedName>
</protein>
<dbReference type="AlphaFoldDB" id="A0A941DD15"/>
<dbReference type="InterPro" id="IPR010282">
    <property type="entry name" value="Uncharacterised_HutD/Ves"/>
</dbReference>
<evidence type="ECO:0000313" key="1">
    <source>
        <dbReference type="EMBL" id="MBR7746454.1"/>
    </source>
</evidence>
<dbReference type="RefSeq" id="WP_212683805.1">
    <property type="nucleotide sequence ID" value="NZ_JAGSPM010000004.1"/>
</dbReference>
<dbReference type="InterPro" id="IPR011051">
    <property type="entry name" value="RmlC_Cupin_sf"/>
</dbReference>
<dbReference type="CDD" id="cd20293">
    <property type="entry name" value="cupin_HutD_N"/>
    <property type="match status" value="1"/>
</dbReference>
<organism evidence="1 2">
    <name type="scientific">Undibacterium baiyunense</name>
    <dbReference type="NCBI Taxonomy" id="2828731"/>
    <lineage>
        <taxon>Bacteria</taxon>
        <taxon>Pseudomonadati</taxon>
        <taxon>Pseudomonadota</taxon>
        <taxon>Betaproteobacteria</taxon>
        <taxon>Burkholderiales</taxon>
        <taxon>Oxalobacteraceae</taxon>
        <taxon>Undibacterium</taxon>
    </lineage>
</organism>
<dbReference type="SUPFAM" id="SSF51182">
    <property type="entry name" value="RmlC-like cupins"/>
    <property type="match status" value="1"/>
</dbReference>
<keyword evidence="2" id="KW-1185">Reference proteome</keyword>
<sequence length="210" mass="23388">MRKWTTRDYRTMPWKNGGGSTTELAIFPEGAGMDHFVWRLSTATVAQDGPFSHFAQIDRSLAILTGAGLVLKTDADSLAEKMISLTQESLPHRFAGEDNIFAELIDGTVVDLNLMTRRDVCQHYMQRLSAGQHLIHAEDAQQILVFCEKGRAQLLNQTSLEAGELVLLEEEQEASGIRCHIEAEEASLLYIMRISFLNYPAQHGGMHAVS</sequence>
<dbReference type="InterPro" id="IPR014710">
    <property type="entry name" value="RmlC-like_jellyroll"/>
</dbReference>
<gene>
    <name evidence="1" type="ORF">KDM92_07670</name>
</gene>
<evidence type="ECO:0000313" key="2">
    <source>
        <dbReference type="Proteomes" id="UP000680158"/>
    </source>
</evidence>
<dbReference type="Pfam" id="PF05962">
    <property type="entry name" value="HutD"/>
    <property type="match status" value="1"/>
</dbReference>
<dbReference type="Proteomes" id="UP000680158">
    <property type="component" value="Unassembled WGS sequence"/>
</dbReference>
<dbReference type="Gene3D" id="2.60.120.10">
    <property type="entry name" value="Jelly Rolls"/>
    <property type="match status" value="1"/>
</dbReference>
<dbReference type="PANTHER" id="PTHR37943:SF1">
    <property type="entry name" value="PROTEIN VES"/>
    <property type="match status" value="1"/>
</dbReference>
<reference evidence="1 2" key="1">
    <citation type="submission" date="2021-04" db="EMBL/GenBank/DDBJ databases">
        <title>novel species isolated from subtropical streams in China.</title>
        <authorList>
            <person name="Lu H."/>
        </authorList>
    </citation>
    <scope>NUCLEOTIDE SEQUENCE [LARGE SCALE GENOMIC DNA]</scope>
    <source>
        <strain evidence="1 2">BYS107W</strain>
    </source>
</reference>
<proteinExistence type="predicted"/>
<comment type="caution">
    <text evidence="1">The sequence shown here is derived from an EMBL/GenBank/DDBJ whole genome shotgun (WGS) entry which is preliminary data.</text>
</comment>
<dbReference type="PANTHER" id="PTHR37943">
    <property type="entry name" value="PROTEIN VES"/>
    <property type="match status" value="1"/>
</dbReference>
<dbReference type="EMBL" id="JAGSPM010000004">
    <property type="protein sequence ID" value="MBR7746454.1"/>
    <property type="molecule type" value="Genomic_DNA"/>
</dbReference>